<dbReference type="Pfam" id="PF01232">
    <property type="entry name" value="Mannitol_dh"/>
    <property type="match status" value="1"/>
</dbReference>
<evidence type="ECO:0000256" key="1">
    <source>
        <dbReference type="ARBA" id="ARBA00023002"/>
    </source>
</evidence>
<evidence type="ECO:0000313" key="6">
    <source>
        <dbReference type="EMBL" id="OLU45574.1"/>
    </source>
</evidence>
<dbReference type="InterPro" id="IPR008927">
    <property type="entry name" value="6-PGluconate_DH-like_C_sf"/>
</dbReference>
<dbReference type="OrthoDB" id="9768714at2"/>
<dbReference type="InterPro" id="IPR013131">
    <property type="entry name" value="Mannitol_DH_N"/>
</dbReference>
<feature type="domain" description="Mannitol dehydrogenase N-terminal" evidence="4">
    <location>
        <begin position="25"/>
        <end position="265"/>
    </location>
</feature>
<dbReference type="InterPro" id="IPR036291">
    <property type="entry name" value="NAD(P)-bd_dom_sf"/>
</dbReference>
<dbReference type="SUPFAM" id="SSF48179">
    <property type="entry name" value="6-phosphogluconate dehydrogenase C-terminal domain-like"/>
    <property type="match status" value="1"/>
</dbReference>
<keyword evidence="2" id="KW-0520">NAD</keyword>
<keyword evidence="7" id="KW-1185">Reference proteome</keyword>
<dbReference type="AlphaFoldDB" id="A0A1U7NLG9"/>
<dbReference type="Pfam" id="PF08125">
    <property type="entry name" value="Mannitol_dh_C"/>
    <property type="match status" value="1"/>
</dbReference>
<dbReference type="SUPFAM" id="SSF51735">
    <property type="entry name" value="NAD(P)-binding Rossmann-fold domains"/>
    <property type="match status" value="1"/>
</dbReference>
<keyword evidence="1" id="KW-0560">Oxidoreductase</keyword>
<dbReference type="GeneID" id="78275909"/>
<dbReference type="STRING" id="1862672.BO225_08150"/>
<evidence type="ECO:0000259" key="5">
    <source>
        <dbReference type="Pfam" id="PF08125"/>
    </source>
</evidence>
<dbReference type="GO" id="GO:0019592">
    <property type="term" value="P:mannitol catabolic process"/>
    <property type="evidence" value="ECO:0007669"/>
    <property type="project" value="TreeGrafter"/>
</dbReference>
<dbReference type="GO" id="GO:0008926">
    <property type="term" value="F:mannitol-1-phosphate 5-dehydrogenase activity"/>
    <property type="evidence" value="ECO:0007669"/>
    <property type="project" value="UniProtKB-EC"/>
</dbReference>
<dbReference type="Gene3D" id="1.10.1040.10">
    <property type="entry name" value="N-(1-d-carboxylethyl)-l-norvaline Dehydrogenase, domain 2"/>
    <property type="match status" value="1"/>
</dbReference>
<evidence type="ECO:0000256" key="2">
    <source>
        <dbReference type="ARBA" id="ARBA00023027"/>
    </source>
</evidence>
<dbReference type="GO" id="GO:0009026">
    <property type="term" value="F:tagaturonate reductase activity"/>
    <property type="evidence" value="ECO:0007669"/>
    <property type="project" value="TreeGrafter"/>
</dbReference>
<sequence length="496" mass="56472">MKTLNYQTLKESNYDGFILEDAPVRVLQFGEGNFLRGFVDYFIDVMNEKANFNSKVTLVQPISQGAFRLKDIINEQQGLYTLYLQGFQDGKEVREKRVISTVKNCLNAYEDWDTVLELAKNKDLRFITCNTTEAGIVYDPSCQLNDTPAHSYPAKLTQFLYARWKQNLPGFIILACELIDNNGKELEKFVLQHAKDWNLEEEFIKWIQNENIFCSTLVDRIVTGYPRQEADHLNAENGYIDQTLDTGEIFGVWVIEGPQSIAKEFPFKEAGLPIILTDNHKPYKERKVRILNGAHTSMVLGAFLAGQTIVRDCMYDPTISAYLNKAIYEEIIPTLSLSKEDCEEFAHAVSERFKNPFIDHELLSISLNSTAKWKARVMPSLLGYVEKFGKLPKALSTSLASYIAFYRGKELTEDGLKAINPVTKKEYTIKDDAAVLEFYANNANRSNEELVSLVLSNEEFWGQDLSQIPDLEEEVLADLNLIDEKGAMEAMKACVE</sequence>
<protein>
    <submittedName>
        <fullName evidence="6">Altronate oxidoreductase</fullName>
    </submittedName>
</protein>
<dbReference type="GO" id="GO:0019698">
    <property type="term" value="P:D-galacturonate catabolic process"/>
    <property type="evidence" value="ECO:0007669"/>
    <property type="project" value="TreeGrafter"/>
</dbReference>
<name>A0A1U7NLG9_9FIRM</name>
<dbReference type="PANTHER" id="PTHR30524:SF0">
    <property type="entry name" value="ALTRONATE OXIDOREDUCTASE-RELATED"/>
    <property type="match status" value="1"/>
</dbReference>
<dbReference type="RefSeq" id="WP_076341768.1">
    <property type="nucleotide sequence ID" value="NZ_CAPDDE010000089.1"/>
</dbReference>
<reference evidence="6 7" key="1">
    <citation type="submission" date="2016-11" db="EMBL/GenBank/DDBJ databases">
        <title>Description of two novel members of the family Erysipelotrichaceae: Ileibacterium lipovorans gen. nov., sp. nov. and Dubosiella newyorkensis, gen. nov., sp. nov.</title>
        <authorList>
            <person name="Cox L.M."/>
            <person name="Sohn J."/>
            <person name="Tyrrell K.L."/>
            <person name="Citron D.M."/>
            <person name="Lawson P.A."/>
            <person name="Patel N.B."/>
            <person name="Iizumi T."/>
            <person name="Perez-Perez G.I."/>
            <person name="Goldstein E.J."/>
            <person name="Blaser M.J."/>
        </authorList>
    </citation>
    <scope>NUCLEOTIDE SEQUENCE [LARGE SCALE GENOMIC DNA]</scope>
    <source>
        <strain evidence="6 7">NYU-BL-A4</strain>
    </source>
</reference>
<comment type="catalytic activity">
    <reaction evidence="3">
        <text>D-mannitol 1-phosphate + NAD(+) = beta-D-fructose 6-phosphate + NADH + H(+)</text>
        <dbReference type="Rhea" id="RHEA:19661"/>
        <dbReference type="ChEBI" id="CHEBI:15378"/>
        <dbReference type="ChEBI" id="CHEBI:57540"/>
        <dbReference type="ChEBI" id="CHEBI:57634"/>
        <dbReference type="ChEBI" id="CHEBI:57945"/>
        <dbReference type="ChEBI" id="CHEBI:61381"/>
        <dbReference type="EC" id="1.1.1.17"/>
    </reaction>
</comment>
<dbReference type="GO" id="GO:0005829">
    <property type="term" value="C:cytosol"/>
    <property type="evidence" value="ECO:0007669"/>
    <property type="project" value="TreeGrafter"/>
</dbReference>
<dbReference type="Gene3D" id="3.40.50.720">
    <property type="entry name" value="NAD(P)-binding Rossmann-like Domain"/>
    <property type="match status" value="1"/>
</dbReference>
<gene>
    <name evidence="6" type="ORF">BO225_08150</name>
</gene>
<dbReference type="PANTHER" id="PTHR30524">
    <property type="entry name" value="MANNITOL-1-PHOSPHATE 5-DEHYDROGENASE"/>
    <property type="match status" value="1"/>
</dbReference>
<evidence type="ECO:0000313" key="7">
    <source>
        <dbReference type="Proteomes" id="UP000186705"/>
    </source>
</evidence>
<feature type="domain" description="Mannitol dehydrogenase C-terminal" evidence="5">
    <location>
        <begin position="281"/>
        <end position="480"/>
    </location>
</feature>
<proteinExistence type="predicted"/>
<dbReference type="NCBIfam" id="NF002969">
    <property type="entry name" value="PRK03643.1"/>
    <property type="match status" value="1"/>
</dbReference>
<dbReference type="EMBL" id="MPKA01000084">
    <property type="protein sequence ID" value="OLU45574.1"/>
    <property type="molecule type" value="Genomic_DNA"/>
</dbReference>
<dbReference type="Proteomes" id="UP000186705">
    <property type="component" value="Unassembled WGS sequence"/>
</dbReference>
<dbReference type="InterPro" id="IPR013118">
    <property type="entry name" value="Mannitol_DH_C"/>
</dbReference>
<evidence type="ECO:0000256" key="3">
    <source>
        <dbReference type="ARBA" id="ARBA00048615"/>
    </source>
</evidence>
<organism evidence="6 7">
    <name type="scientific">Dubosiella newyorkensis</name>
    <dbReference type="NCBI Taxonomy" id="1862672"/>
    <lineage>
        <taxon>Bacteria</taxon>
        <taxon>Bacillati</taxon>
        <taxon>Bacillota</taxon>
        <taxon>Erysipelotrichia</taxon>
        <taxon>Erysipelotrichales</taxon>
        <taxon>Erysipelotrichaceae</taxon>
        <taxon>Dubosiella</taxon>
    </lineage>
</organism>
<accession>A0A1U7NLG9</accession>
<comment type="caution">
    <text evidence="6">The sequence shown here is derived from an EMBL/GenBank/DDBJ whole genome shotgun (WGS) entry which is preliminary data.</text>
</comment>
<dbReference type="InterPro" id="IPR013328">
    <property type="entry name" value="6PGD_dom2"/>
</dbReference>
<evidence type="ECO:0000259" key="4">
    <source>
        <dbReference type="Pfam" id="PF01232"/>
    </source>
</evidence>